<dbReference type="Proteomes" id="UP001249945">
    <property type="component" value="Unassembled WGS sequence"/>
</dbReference>
<protein>
    <submittedName>
        <fullName evidence="1">Uncharacterized protein</fullName>
    </submittedName>
</protein>
<reference evidence="1" key="1">
    <citation type="submission" date="2022-04" db="EMBL/GenBank/DDBJ databases">
        <title>Draft genome sequences of lactic acid bacteria (LAB) strains involved in meat spoilage.</title>
        <authorList>
            <person name="Palevich N."/>
        </authorList>
    </citation>
    <scope>NUCLEOTIDE SEQUENCE</scope>
    <source>
        <strain evidence="1">9-14</strain>
    </source>
</reference>
<organism evidence="1 2">
    <name type="scientific">Carnobacterium divergens</name>
    <name type="common">Lactobacillus divergens</name>
    <dbReference type="NCBI Taxonomy" id="2748"/>
    <lineage>
        <taxon>Bacteria</taxon>
        <taxon>Bacillati</taxon>
        <taxon>Bacillota</taxon>
        <taxon>Bacilli</taxon>
        <taxon>Lactobacillales</taxon>
        <taxon>Carnobacteriaceae</taxon>
        <taxon>Carnobacterium</taxon>
    </lineage>
</organism>
<evidence type="ECO:0000313" key="2">
    <source>
        <dbReference type="Proteomes" id="UP001249945"/>
    </source>
</evidence>
<gene>
    <name evidence="1" type="ORF">MX635_13840</name>
</gene>
<proteinExistence type="predicted"/>
<accession>A0AAW8RCT8</accession>
<dbReference type="RefSeq" id="WP_311781088.1">
    <property type="nucleotide sequence ID" value="NZ_JALRMR010000033.1"/>
</dbReference>
<comment type="caution">
    <text evidence="1">The sequence shown here is derived from an EMBL/GenBank/DDBJ whole genome shotgun (WGS) entry which is preliminary data.</text>
</comment>
<dbReference type="AlphaFoldDB" id="A0AAW8RCT8"/>
<sequence>MTKIDETKRYKFSEIVRMVEDKELPEGTLLKNSYYHFEYEVIKTDKGFSIFEPKGVGNAPTLCSRLLNFKWTIKLPKDKEDKYYLKAPKEFGDKYLNLNMRRDVYFISDAGCGNDYQKTQFTQSEISAMPFKTNFFKKIKVED</sequence>
<evidence type="ECO:0000313" key="1">
    <source>
        <dbReference type="EMBL" id="MDT1975485.1"/>
    </source>
</evidence>
<name>A0AAW8RCT8_CARDV</name>
<dbReference type="EMBL" id="JALRMR010000033">
    <property type="protein sequence ID" value="MDT1975485.1"/>
    <property type="molecule type" value="Genomic_DNA"/>
</dbReference>